<feature type="domain" description="Cadherin" evidence="9">
    <location>
        <begin position="355"/>
        <end position="440"/>
    </location>
</feature>
<evidence type="ECO:0000313" key="10">
    <source>
        <dbReference type="EMBL" id="CAL1542251.1"/>
    </source>
</evidence>
<evidence type="ECO:0000256" key="2">
    <source>
        <dbReference type="ARBA" id="ARBA00022737"/>
    </source>
</evidence>
<feature type="signal peptide" evidence="8">
    <location>
        <begin position="1"/>
        <end position="20"/>
    </location>
</feature>
<dbReference type="Proteomes" id="UP001497497">
    <property type="component" value="Unassembled WGS sequence"/>
</dbReference>
<dbReference type="PANTHER" id="PTHR24027">
    <property type="entry name" value="CADHERIN-23"/>
    <property type="match status" value="1"/>
</dbReference>
<feature type="chain" id="PRO_5043752107" description="Cadherin domain-containing protein" evidence="8">
    <location>
        <begin position="21"/>
        <end position="717"/>
    </location>
</feature>
<dbReference type="GO" id="GO:0007156">
    <property type="term" value="P:homophilic cell adhesion via plasma membrane adhesion molecules"/>
    <property type="evidence" value="ECO:0007669"/>
    <property type="project" value="InterPro"/>
</dbReference>
<evidence type="ECO:0000256" key="6">
    <source>
        <dbReference type="SAM" id="MobiDB-lite"/>
    </source>
</evidence>
<comment type="caution">
    <text evidence="10">The sequence shown here is derived from an EMBL/GenBank/DDBJ whole genome shotgun (WGS) entry which is preliminary data.</text>
</comment>
<dbReference type="Gene3D" id="2.60.40.60">
    <property type="entry name" value="Cadherins"/>
    <property type="match status" value="4"/>
</dbReference>
<keyword evidence="7" id="KW-1133">Transmembrane helix</keyword>
<evidence type="ECO:0000256" key="8">
    <source>
        <dbReference type="SAM" id="SignalP"/>
    </source>
</evidence>
<evidence type="ECO:0000313" key="11">
    <source>
        <dbReference type="Proteomes" id="UP001497497"/>
    </source>
</evidence>
<dbReference type="SUPFAM" id="SSF49313">
    <property type="entry name" value="Cadherin-like"/>
    <property type="match status" value="2"/>
</dbReference>
<dbReference type="PANTHER" id="PTHR24027:SF438">
    <property type="entry name" value="CADHERIN 23"/>
    <property type="match status" value="1"/>
</dbReference>
<proteinExistence type="predicted"/>
<keyword evidence="4 7" id="KW-0472">Membrane</keyword>
<keyword evidence="8" id="KW-0732">Signal</keyword>
<dbReference type="AlphaFoldDB" id="A0AAV2I823"/>
<evidence type="ECO:0000256" key="7">
    <source>
        <dbReference type="SAM" id="Phobius"/>
    </source>
</evidence>
<feature type="compositionally biased region" description="Basic and acidic residues" evidence="6">
    <location>
        <begin position="661"/>
        <end position="678"/>
    </location>
</feature>
<comment type="subcellular location">
    <subcellularLocation>
        <location evidence="1">Membrane</location>
    </subcellularLocation>
</comment>
<reference evidence="10 11" key="1">
    <citation type="submission" date="2024-04" db="EMBL/GenBank/DDBJ databases">
        <authorList>
            <consortium name="Genoscope - CEA"/>
            <person name="William W."/>
        </authorList>
    </citation>
    <scope>NUCLEOTIDE SEQUENCE [LARGE SCALE GENOMIC DNA]</scope>
</reference>
<evidence type="ECO:0000256" key="5">
    <source>
        <dbReference type="PROSITE-ProRule" id="PRU00043"/>
    </source>
</evidence>
<organism evidence="10 11">
    <name type="scientific">Lymnaea stagnalis</name>
    <name type="common">Great pond snail</name>
    <name type="synonym">Helix stagnalis</name>
    <dbReference type="NCBI Taxonomy" id="6523"/>
    <lineage>
        <taxon>Eukaryota</taxon>
        <taxon>Metazoa</taxon>
        <taxon>Spiralia</taxon>
        <taxon>Lophotrochozoa</taxon>
        <taxon>Mollusca</taxon>
        <taxon>Gastropoda</taxon>
        <taxon>Heterobranchia</taxon>
        <taxon>Euthyneura</taxon>
        <taxon>Panpulmonata</taxon>
        <taxon>Hygrophila</taxon>
        <taxon>Lymnaeoidea</taxon>
        <taxon>Lymnaeidae</taxon>
        <taxon>Lymnaea</taxon>
    </lineage>
</organism>
<feature type="domain" description="Cadherin" evidence="9">
    <location>
        <begin position="235"/>
        <end position="339"/>
    </location>
</feature>
<dbReference type="InterPro" id="IPR039808">
    <property type="entry name" value="Cadherin"/>
</dbReference>
<dbReference type="GO" id="GO:0016342">
    <property type="term" value="C:catenin complex"/>
    <property type="evidence" value="ECO:0007669"/>
    <property type="project" value="TreeGrafter"/>
</dbReference>
<dbReference type="EMBL" id="CAXITT010000477">
    <property type="protein sequence ID" value="CAL1542251.1"/>
    <property type="molecule type" value="Genomic_DNA"/>
</dbReference>
<evidence type="ECO:0000256" key="1">
    <source>
        <dbReference type="ARBA" id="ARBA00004370"/>
    </source>
</evidence>
<dbReference type="GO" id="GO:0045296">
    <property type="term" value="F:cadherin binding"/>
    <property type="evidence" value="ECO:0007669"/>
    <property type="project" value="TreeGrafter"/>
</dbReference>
<keyword evidence="11" id="KW-1185">Reference proteome</keyword>
<name>A0AAV2I823_LYMST</name>
<dbReference type="CDD" id="cd11304">
    <property type="entry name" value="Cadherin_repeat"/>
    <property type="match status" value="2"/>
</dbReference>
<dbReference type="GO" id="GO:0016477">
    <property type="term" value="P:cell migration"/>
    <property type="evidence" value="ECO:0007669"/>
    <property type="project" value="TreeGrafter"/>
</dbReference>
<sequence length="717" mass="77034">MADIACPVMVILILLDIATATPSITSFKKAATVSEDATVNEILSTIVCTDTDGDVTTTSVKSMSPTSPCSKCFEVLNCGTAECLQYRAGVGTMDFTVTPFYLITISCTDNKETPVTEVIEVAVVPNAPPRYDPDKLYVPITIDSSVAAGAQIYDVDSFDPETDDVTYTLKVIPSSSSVNYEIDQHTGIIKTTVPMKKECTNDVTFQVTMTDGKNTVGPLVIDNSISYANVAPVATNLDATVQIPEDATGTAYKMVMKDGNGDAISYTVTTSNPAGLAQYKMDGKSRNIDIVSALDYEKSALRITDTIIQVTDGYCTSPPYTLRLEVTDVNEPPTISPIVAYVQVCEGMQEINCGFSVLDPDAVDTQTWTYHSTNANVRGHFGIDENTGLIKTLLDYEADQPTPLASPKTLNVVVTDKGGLTATATCIITFVDCNDNAPVFEAVQTYTAAATECTPAGTKLLTITATDKDSAREGNNVLYYEGSGGSVSVGTGGEVVVNQAMPAGTVVTFYAYAYDRGQTPGPLRSKSPAVVSVRFTPCPTTQPPSAVVTTAAPTTTTSTTTAAPVQKGEDNLAWIIIAALLGTAMLALLTFMLWRYGNLCLHACGNFNCQKRCCVTQSRVKRLVTPKIERRAPAKRAPSPLVEPEEKEPEPKGPGFIFGFWKERYPDDDFKNQPDRKRLPTPGDMEAHYPHTIDPVEDPLTPQMATGESAKKKCIVM</sequence>
<dbReference type="InterPro" id="IPR002126">
    <property type="entry name" value="Cadherin-like_dom"/>
</dbReference>
<feature type="region of interest" description="Disordered" evidence="6">
    <location>
        <begin position="627"/>
        <end position="717"/>
    </location>
</feature>
<accession>A0AAV2I823</accession>
<feature type="transmembrane region" description="Helical" evidence="7">
    <location>
        <begin position="572"/>
        <end position="594"/>
    </location>
</feature>
<dbReference type="PROSITE" id="PS50268">
    <property type="entry name" value="CADHERIN_2"/>
    <property type="match status" value="2"/>
</dbReference>
<dbReference type="GO" id="GO:0008013">
    <property type="term" value="F:beta-catenin binding"/>
    <property type="evidence" value="ECO:0007669"/>
    <property type="project" value="TreeGrafter"/>
</dbReference>
<dbReference type="SMART" id="SM00112">
    <property type="entry name" value="CA"/>
    <property type="match status" value="1"/>
</dbReference>
<gene>
    <name evidence="10" type="ORF">GSLYS_00015845001</name>
</gene>
<dbReference type="GO" id="GO:0005509">
    <property type="term" value="F:calcium ion binding"/>
    <property type="evidence" value="ECO:0007669"/>
    <property type="project" value="UniProtKB-UniRule"/>
</dbReference>
<keyword evidence="3 5" id="KW-0106">Calcium</keyword>
<evidence type="ECO:0000259" key="9">
    <source>
        <dbReference type="PROSITE" id="PS50268"/>
    </source>
</evidence>
<evidence type="ECO:0000256" key="3">
    <source>
        <dbReference type="ARBA" id="ARBA00022837"/>
    </source>
</evidence>
<dbReference type="PRINTS" id="PR00205">
    <property type="entry name" value="CADHERIN"/>
</dbReference>
<keyword evidence="2" id="KW-0677">Repeat</keyword>
<protein>
    <recommendedName>
        <fullName evidence="9">Cadherin domain-containing protein</fullName>
    </recommendedName>
</protein>
<evidence type="ECO:0000256" key="4">
    <source>
        <dbReference type="ARBA" id="ARBA00023136"/>
    </source>
</evidence>
<dbReference type="InterPro" id="IPR015919">
    <property type="entry name" value="Cadherin-like_sf"/>
</dbReference>
<keyword evidence="7" id="KW-0812">Transmembrane</keyword>